<gene>
    <name evidence="1" type="ORF">LWI28_014063</name>
</gene>
<reference evidence="1" key="2">
    <citation type="submission" date="2023-02" db="EMBL/GenBank/DDBJ databases">
        <authorList>
            <person name="Swenson N.G."/>
            <person name="Wegrzyn J.L."/>
            <person name="Mcevoy S.L."/>
        </authorList>
    </citation>
    <scope>NUCLEOTIDE SEQUENCE</scope>
    <source>
        <strain evidence="1">91603</strain>
        <tissue evidence="1">Leaf</tissue>
    </source>
</reference>
<reference evidence="1" key="1">
    <citation type="journal article" date="2022" name="Plant J.">
        <title>Strategies of tolerance reflected in two North American maple genomes.</title>
        <authorList>
            <person name="McEvoy S.L."/>
            <person name="Sezen U.U."/>
            <person name="Trouern-Trend A."/>
            <person name="McMahon S.M."/>
            <person name="Schaberg P.G."/>
            <person name="Yang J."/>
            <person name="Wegrzyn J.L."/>
            <person name="Swenson N.G."/>
        </authorList>
    </citation>
    <scope>NUCLEOTIDE SEQUENCE</scope>
    <source>
        <strain evidence="1">91603</strain>
    </source>
</reference>
<proteinExistence type="predicted"/>
<name>A0AAD5JKL4_ACENE</name>
<keyword evidence="2" id="KW-1185">Reference proteome</keyword>
<sequence>MRWNVDGDILGRGGVQGVDEGDILCADSDGEAEEKIWWRDMGRGDDVVNEFPKNSKNWDLRKSVSINVGVNAINEVEVSEGGVLAVIDERILEDQVVLGNRVEETGFGCDPVGGEIPASVDLNG</sequence>
<organism evidence="1 2">
    <name type="scientific">Acer negundo</name>
    <name type="common">Box elder</name>
    <dbReference type="NCBI Taxonomy" id="4023"/>
    <lineage>
        <taxon>Eukaryota</taxon>
        <taxon>Viridiplantae</taxon>
        <taxon>Streptophyta</taxon>
        <taxon>Embryophyta</taxon>
        <taxon>Tracheophyta</taxon>
        <taxon>Spermatophyta</taxon>
        <taxon>Magnoliopsida</taxon>
        <taxon>eudicotyledons</taxon>
        <taxon>Gunneridae</taxon>
        <taxon>Pentapetalae</taxon>
        <taxon>rosids</taxon>
        <taxon>malvids</taxon>
        <taxon>Sapindales</taxon>
        <taxon>Sapindaceae</taxon>
        <taxon>Hippocastanoideae</taxon>
        <taxon>Acereae</taxon>
        <taxon>Acer</taxon>
    </lineage>
</organism>
<evidence type="ECO:0000313" key="2">
    <source>
        <dbReference type="Proteomes" id="UP001064489"/>
    </source>
</evidence>
<protein>
    <submittedName>
        <fullName evidence="1">Uncharacterized protein</fullName>
    </submittedName>
</protein>
<accession>A0AAD5JKL4</accession>
<dbReference type="Proteomes" id="UP001064489">
    <property type="component" value="Chromosome 1"/>
</dbReference>
<evidence type="ECO:0000313" key="1">
    <source>
        <dbReference type="EMBL" id="KAI9195351.1"/>
    </source>
</evidence>
<dbReference type="AlphaFoldDB" id="A0AAD5JKL4"/>
<comment type="caution">
    <text evidence="1">The sequence shown here is derived from an EMBL/GenBank/DDBJ whole genome shotgun (WGS) entry which is preliminary data.</text>
</comment>
<dbReference type="EMBL" id="JAJSOW010000003">
    <property type="protein sequence ID" value="KAI9195351.1"/>
    <property type="molecule type" value="Genomic_DNA"/>
</dbReference>